<dbReference type="Pfam" id="PF01841">
    <property type="entry name" value="Transglut_core"/>
    <property type="match status" value="1"/>
</dbReference>
<evidence type="ECO:0000259" key="4">
    <source>
        <dbReference type="Pfam" id="PF11992"/>
    </source>
</evidence>
<reference evidence="5 6" key="1">
    <citation type="submission" date="2017-11" db="EMBL/GenBank/DDBJ databases">
        <title>Genomic Encyclopedia of Archaeal and Bacterial Type Strains, Phase II (KMG-II): From Individual Species to Whole Genera.</title>
        <authorList>
            <person name="Goeker M."/>
        </authorList>
    </citation>
    <scope>NUCLEOTIDE SEQUENCE [LARGE SCALE GENOMIC DNA]</scope>
    <source>
        <strain evidence="5 6">DSM 25625</strain>
    </source>
</reference>
<dbReference type="OrthoDB" id="3651060at2"/>
<dbReference type="InterPro" id="IPR002931">
    <property type="entry name" value="Transglutaminase-like"/>
</dbReference>
<proteinExistence type="predicted"/>
<feature type="domain" description="Transglutaminase-like" evidence="3">
    <location>
        <begin position="434"/>
        <end position="566"/>
    </location>
</feature>
<dbReference type="SUPFAM" id="SSF54001">
    <property type="entry name" value="Cysteine proteinases"/>
    <property type="match status" value="1"/>
</dbReference>
<evidence type="ECO:0000256" key="1">
    <source>
        <dbReference type="SAM" id="MobiDB-lite"/>
    </source>
</evidence>
<dbReference type="InterPro" id="IPR052901">
    <property type="entry name" value="Bact_TGase-like"/>
</dbReference>
<feature type="transmembrane region" description="Helical" evidence="2">
    <location>
        <begin position="117"/>
        <end position="140"/>
    </location>
</feature>
<organism evidence="5 6">
    <name type="scientific">Compostimonas suwonensis</name>
    <dbReference type="NCBI Taxonomy" id="1048394"/>
    <lineage>
        <taxon>Bacteria</taxon>
        <taxon>Bacillati</taxon>
        <taxon>Actinomycetota</taxon>
        <taxon>Actinomycetes</taxon>
        <taxon>Micrococcales</taxon>
        <taxon>Microbacteriaceae</taxon>
        <taxon>Compostimonas</taxon>
    </lineage>
</organism>
<feature type="domain" description="Protein-glutamine gamma-glutamyltransferase TgpA N-terminal" evidence="4">
    <location>
        <begin position="15"/>
        <end position="401"/>
    </location>
</feature>
<evidence type="ECO:0000313" key="6">
    <source>
        <dbReference type="Proteomes" id="UP000230161"/>
    </source>
</evidence>
<dbReference type="InterPro" id="IPR038765">
    <property type="entry name" value="Papain-like_cys_pep_sf"/>
</dbReference>
<keyword evidence="2" id="KW-1133">Transmembrane helix</keyword>
<dbReference type="AlphaFoldDB" id="A0A2M9BUF7"/>
<dbReference type="PANTHER" id="PTHR42736:SF1">
    <property type="entry name" value="PROTEIN-GLUTAMINE GAMMA-GLUTAMYLTRANSFERASE"/>
    <property type="match status" value="1"/>
</dbReference>
<dbReference type="Proteomes" id="UP000230161">
    <property type="component" value="Unassembled WGS sequence"/>
</dbReference>
<evidence type="ECO:0000313" key="5">
    <source>
        <dbReference type="EMBL" id="PJJ61563.1"/>
    </source>
</evidence>
<sequence length="786" mass="82326">MPVGFVIANALATLLAVAVSSSTLWPIYRDGSFLVLVAVAAVVGVVIAILGAVFRWPSYLVVVVSVLAYLVMGVPLAIPSEAVAGVLPTPGGILDLLAATALGWKQLVTISVPVGDYQALLVPALVVVFGASVVSLTIALRSRYRELAAVPPVVVFLVGIAFGPQSVLAPVLQGLALLVVLLGWVVALRWQRRAAAIRRLAEQSTSPLTDRRTGGARTAVGAVLVVAVAVVAGAGATVAVATTTERDVVRSHVEQPFDPRAYPSPLAGFRSYLQAERSTEPMLTVAGLPEGGRLRIATMDSYDGIVYAVGGGDPQSDSGSFARVPYQLDQSALSGEQAQIEVTVDAYSGVWVPGIGQLEQIEFQGPRAERLGDAFYYNDLTGTGVVVGGLAAGDAYSARSIVLPAVGADGAGSLEPGDAVLPALGEVPDELATVLDDVTAGQQTPGGKLAAALAFLASDGYISHGVAENEPASRSGHSVDRLRQLLTEVPMLGDQEQYAVLAAIMARKLGFPARVVIGFDPSSPAVARADAAASASDGGPVTLTGADISAWIEVQDSARGWVTIDPNPALRDIPEKQPDEATQVARPQSVVDPPPEETNREQDDTPPRNSEEDPPPAPDTFLAILLAVLTIGGWSLLALAILVSPFLAVIIAKVRRRRLRRTVDDPVGRIDGAWREFADAAVDHGFEPPPSATRSEIAATVGGMRPLVLASVSDRADFSPDATSDHDASQVWLAVDELRRWLGAHKTRWQRLRALVSLRSLGGYSGRSGTSTGRSTATGRKTGRRR</sequence>
<feature type="transmembrane region" description="Helical" evidence="2">
    <location>
        <begin position="171"/>
        <end position="190"/>
    </location>
</feature>
<gene>
    <name evidence="5" type="ORF">CLV54_2509</name>
</gene>
<feature type="compositionally biased region" description="Low complexity" evidence="1">
    <location>
        <begin position="766"/>
        <end position="780"/>
    </location>
</feature>
<keyword evidence="2" id="KW-0812">Transmembrane</keyword>
<feature type="transmembrane region" description="Helical" evidence="2">
    <location>
        <begin position="31"/>
        <end position="52"/>
    </location>
</feature>
<feature type="region of interest" description="Disordered" evidence="1">
    <location>
        <begin position="563"/>
        <end position="616"/>
    </location>
</feature>
<dbReference type="Pfam" id="PF11992">
    <property type="entry name" value="TgpA_N"/>
    <property type="match status" value="1"/>
</dbReference>
<keyword evidence="2" id="KW-0472">Membrane</keyword>
<comment type="caution">
    <text evidence="5">The sequence shown here is derived from an EMBL/GenBank/DDBJ whole genome shotgun (WGS) entry which is preliminary data.</text>
</comment>
<dbReference type="EMBL" id="PGFB01000004">
    <property type="protein sequence ID" value="PJJ61563.1"/>
    <property type="molecule type" value="Genomic_DNA"/>
</dbReference>
<dbReference type="PANTHER" id="PTHR42736">
    <property type="entry name" value="PROTEIN-GLUTAMINE GAMMA-GLUTAMYLTRANSFERASE"/>
    <property type="match status" value="1"/>
</dbReference>
<dbReference type="Gene3D" id="3.10.620.30">
    <property type="match status" value="1"/>
</dbReference>
<feature type="transmembrane region" description="Helical" evidence="2">
    <location>
        <begin position="621"/>
        <end position="651"/>
    </location>
</feature>
<dbReference type="InterPro" id="IPR021878">
    <property type="entry name" value="TgpA_N"/>
</dbReference>
<feature type="region of interest" description="Disordered" evidence="1">
    <location>
        <begin position="766"/>
        <end position="786"/>
    </location>
</feature>
<dbReference type="RefSeq" id="WP_100345288.1">
    <property type="nucleotide sequence ID" value="NZ_PGFB01000004.1"/>
</dbReference>
<keyword evidence="6" id="KW-1185">Reference proteome</keyword>
<evidence type="ECO:0000256" key="2">
    <source>
        <dbReference type="SAM" id="Phobius"/>
    </source>
</evidence>
<feature type="compositionally biased region" description="Basic and acidic residues" evidence="1">
    <location>
        <begin position="597"/>
        <end position="611"/>
    </location>
</feature>
<protein>
    <submittedName>
        <fullName evidence="5">Transglutaminase superfamily protein</fullName>
    </submittedName>
</protein>
<feature type="transmembrane region" description="Helical" evidence="2">
    <location>
        <begin position="59"/>
        <end position="78"/>
    </location>
</feature>
<evidence type="ECO:0000259" key="3">
    <source>
        <dbReference type="Pfam" id="PF01841"/>
    </source>
</evidence>
<feature type="transmembrane region" description="Helical" evidence="2">
    <location>
        <begin position="219"/>
        <end position="241"/>
    </location>
</feature>
<feature type="transmembrane region" description="Helical" evidence="2">
    <location>
        <begin position="147"/>
        <end position="165"/>
    </location>
</feature>
<accession>A0A2M9BUF7</accession>
<name>A0A2M9BUF7_9MICO</name>